<proteinExistence type="predicted"/>
<feature type="transmembrane region" description="Helical" evidence="1">
    <location>
        <begin position="37"/>
        <end position="63"/>
    </location>
</feature>
<dbReference type="SUPFAM" id="SSF55874">
    <property type="entry name" value="ATPase domain of HSP90 chaperone/DNA topoisomerase II/histidine kinase"/>
    <property type="match status" value="1"/>
</dbReference>
<dbReference type="Gene3D" id="3.30.565.10">
    <property type="entry name" value="Histidine kinase-like ATPase, C-terminal domain"/>
    <property type="match status" value="1"/>
</dbReference>
<keyword evidence="1" id="KW-0472">Membrane</keyword>
<evidence type="ECO:0000313" key="3">
    <source>
        <dbReference type="EMBL" id="EOL47142.1"/>
    </source>
</evidence>
<organism evidence="3 4">
    <name type="scientific">Enterococcus phoeniculicola ATCC BAA-412</name>
    <dbReference type="NCBI Taxonomy" id="1158610"/>
    <lineage>
        <taxon>Bacteria</taxon>
        <taxon>Bacillati</taxon>
        <taxon>Bacillota</taxon>
        <taxon>Bacilli</taxon>
        <taxon>Lactobacillales</taxon>
        <taxon>Enterococcaceae</taxon>
        <taxon>Enterococcus</taxon>
    </lineage>
</organism>
<dbReference type="AlphaFoldDB" id="R3WI70"/>
<sequence>MIDSLEFVLSILDTILPFLLLVYFFKGKQISQKKRMTILFFLCAVLALQFASENYIITGFLLIHLQNWYIIYQTILQYILYFLFCMILSEEIHSFHKNMFFWSFFLSNLFLLTNAYATTLLYFILPNPHSIVTERVLYSIFSFLLKILLIQCLVPFKERLTQNYIRRKSGPLLIFISLILILGSILISFMWKQLNYSLSKELQIIILIIFSILFFSVIYIFIFLENALSKEVEMTLLNQRYIGELKYLNSMKENQKKIDTQRHNLKNQYIYILSLLERPSPIHLEKVKEYLKSELEIIHSSEIFYTHNFSLNYLINEKARISELNDVRLIAEVLLPETTRLNQDIFVMILGNLLDNAIEAAIRNEKKEEKVVYFTIHSFDGKIKIELINKFDEKEKTTRIDRVANGLGLKNIRYYVKKNNGLYHQEISENNFQTTIIFLDSYKC</sequence>
<dbReference type="InterPro" id="IPR032834">
    <property type="entry name" value="NatK-like_C"/>
</dbReference>
<feature type="transmembrane region" description="Helical" evidence="1">
    <location>
        <begin position="136"/>
        <end position="156"/>
    </location>
</feature>
<comment type="caution">
    <text evidence="3">The sequence shown here is derived from an EMBL/GenBank/DDBJ whole genome shotgun (WGS) entry which is preliminary data.</text>
</comment>
<keyword evidence="4" id="KW-1185">Reference proteome</keyword>
<evidence type="ECO:0000256" key="1">
    <source>
        <dbReference type="SAM" id="Phobius"/>
    </source>
</evidence>
<protein>
    <recommendedName>
        <fullName evidence="2">Sensor histidine kinase NatK-like C-terminal domain-containing protein</fullName>
    </recommendedName>
</protein>
<evidence type="ECO:0000313" key="4">
    <source>
        <dbReference type="Proteomes" id="UP000013785"/>
    </source>
</evidence>
<dbReference type="PATRIC" id="fig|1158610.3.peg.647"/>
<dbReference type="Proteomes" id="UP000013785">
    <property type="component" value="Unassembled WGS sequence"/>
</dbReference>
<reference evidence="3 4" key="1">
    <citation type="submission" date="2013-02" db="EMBL/GenBank/DDBJ databases">
        <title>The Genome Sequence of Enterococcus phoeniculicola BAA-412.</title>
        <authorList>
            <consortium name="The Broad Institute Genome Sequencing Platform"/>
            <consortium name="The Broad Institute Genome Sequencing Center for Infectious Disease"/>
            <person name="Earl A.M."/>
            <person name="Gilmore M.S."/>
            <person name="Lebreton F."/>
            <person name="Walker B."/>
            <person name="Young S.K."/>
            <person name="Zeng Q."/>
            <person name="Gargeya S."/>
            <person name="Fitzgerald M."/>
            <person name="Haas B."/>
            <person name="Abouelleil A."/>
            <person name="Alvarado L."/>
            <person name="Arachchi H.M."/>
            <person name="Berlin A.M."/>
            <person name="Chapman S.B."/>
            <person name="Dewar J."/>
            <person name="Goldberg J."/>
            <person name="Griggs A."/>
            <person name="Gujja S."/>
            <person name="Hansen M."/>
            <person name="Howarth C."/>
            <person name="Imamovic A."/>
            <person name="Larimer J."/>
            <person name="McCowan C."/>
            <person name="Murphy C."/>
            <person name="Neiman D."/>
            <person name="Pearson M."/>
            <person name="Priest M."/>
            <person name="Roberts A."/>
            <person name="Saif S."/>
            <person name="Shea T."/>
            <person name="Sisk P."/>
            <person name="Sykes S."/>
            <person name="Wortman J."/>
            <person name="Nusbaum C."/>
            <person name="Birren B."/>
        </authorList>
    </citation>
    <scope>NUCLEOTIDE SEQUENCE [LARGE SCALE GENOMIC DNA]</scope>
    <source>
        <strain evidence="3 4">ATCC BAA-412</strain>
    </source>
</reference>
<dbReference type="HOGENOM" id="CLU_020211_15_0_9"/>
<feature type="transmembrane region" description="Helical" evidence="1">
    <location>
        <begin position="6"/>
        <end position="25"/>
    </location>
</feature>
<dbReference type="eggNOG" id="COG3290">
    <property type="taxonomic scope" value="Bacteria"/>
</dbReference>
<accession>R3WI70</accession>
<feature type="transmembrane region" description="Helical" evidence="1">
    <location>
        <begin position="100"/>
        <end position="124"/>
    </location>
</feature>
<evidence type="ECO:0000259" key="2">
    <source>
        <dbReference type="Pfam" id="PF14501"/>
    </source>
</evidence>
<keyword evidence="1" id="KW-1133">Transmembrane helix</keyword>
<feature type="transmembrane region" description="Helical" evidence="1">
    <location>
        <begin position="203"/>
        <end position="224"/>
    </location>
</feature>
<feature type="transmembrane region" description="Helical" evidence="1">
    <location>
        <begin position="172"/>
        <end position="191"/>
    </location>
</feature>
<dbReference type="STRING" id="154621.RV11_GL002664"/>
<gene>
    <name evidence="3" type="ORF">UC3_00673</name>
</gene>
<dbReference type="EMBL" id="AJAT01000009">
    <property type="protein sequence ID" value="EOL47142.1"/>
    <property type="molecule type" value="Genomic_DNA"/>
</dbReference>
<dbReference type="InterPro" id="IPR036890">
    <property type="entry name" value="HATPase_C_sf"/>
</dbReference>
<keyword evidence="1" id="KW-0812">Transmembrane</keyword>
<feature type="transmembrane region" description="Helical" evidence="1">
    <location>
        <begin position="69"/>
        <end position="88"/>
    </location>
</feature>
<dbReference type="Pfam" id="PF14501">
    <property type="entry name" value="HATPase_c_5"/>
    <property type="match status" value="1"/>
</dbReference>
<feature type="domain" description="Sensor histidine kinase NatK-like C-terminal" evidence="2">
    <location>
        <begin position="346"/>
        <end position="437"/>
    </location>
</feature>
<name>R3WI70_9ENTE</name>